<proteinExistence type="predicted"/>
<sequence>MGAGPGRRGGSALPIVAAAGVVLVMTGVVVAVTAGREDSPRAAAEHYFEALADGDAERALTYVASAEQIDVSQYPLLGNQALSEDRYRPGDADVGEDMAAGGQFGTEARSVRVVYRAGGQSVAQEFVAVNENGAWRLRLPFVLLGIDGGRGREVTVNGVGLGSAGRATAAFPGAFEAVATGNTLLAESRASGVAQRHGIVDYVASLQFGVPELAPGARESIRSQARTALDRCASSTGAQPAGCPFALNVPGTDIGVTWSVTTYPQVDVRTDSIVWFSGAALQLVDDGTGKVHWSATYTDAGGTRKSQSGDSTFRINGNAQATPTGIQVSLV</sequence>
<dbReference type="EMBL" id="BOMH01000080">
    <property type="protein sequence ID" value="GID70690.1"/>
    <property type="molecule type" value="Genomic_DNA"/>
</dbReference>
<evidence type="ECO:0000313" key="2">
    <source>
        <dbReference type="EMBL" id="GID70690.1"/>
    </source>
</evidence>
<keyword evidence="1" id="KW-1133">Transmembrane helix</keyword>
<dbReference type="Proteomes" id="UP000619479">
    <property type="component" value="Unassembled WGS sequence"/>
</dbReference>
<accession>A0A919IZ01</accession>
<comment type="caution">
    <text evidence="2">The sequence shown here is derived from an EMBL/GenBank/DDBJ whole genome shotgun (WGS) entry which is preliminary data.</text>
</comment>
<keyword evidence="1" id="KW-0812">Transmembrane</keyword>
<protein>
    <recommendedName>
        <fullName evidence="4">DUF4878 domain-containing protein</fullName>
    </recommendedName>
</protein>
<name>A0A919IZ01_9ACTN</name>
<feature type="transmembrane region" description="Helical" evidence="1">
    <location>
        <begin position="12"/>
        <end position="32"/>
    </location>
</feature>
<evidence type="ECO:0000313" key="3">
    <source>
        <dbReference type="Proteomes" id="UP000619479"/>
    </source>
</evidence>
<evidence type="ECO:0000256" key="1">
    <source>
        <dbReference type="SAM" id="Phobius"/>
    </source>
</evidence>
<keyword evidence="3" id="KW-1185">Reference proteome</keyword>
<keyword evidence="1" id="KW-0472">Membrane</keyword>
<reference evidence="2" key="1">
    <citation type="submission" date="2021-01" db="EMBL/GenBank/DDBJ databases">
        <title>Whole genome shotgun sequence of Actinoplanes cyaneus NBRC 14990.</title>
        <authorList>
            <person name="Komaki H."/>
            <person name="Tamura T."/>
        </authorList>
    </citation>
    <scope>NUCLEOTIDE SEQUENCE</scope>
    <source>
        <strain evidence="2">NBRC 14990</strain>
    </source>
</reference>
<organism evidence="2 3">
    <name type="scientific">Actinoplanes cyaneus</name>
    <dbReference type="NCBI Taxonomy" id="52696"/>
    <lineage>
        <taxon>Bacteria</taxon>
        <taxon>Bacillati</taxon>
        <taxon>Actinomycetota</taxon>
        <taxon>Actinomycetes</taxon>
        <taxon>Micromonosporales</taxon>
        <taxon>Micromonosporaceae</taxon>
        <taxon>Actinoplanes</taxon>
    </lineage>
</organism>
<gene>
    <name evidence="2" type="ORF">Acy02nite_85710</name>
</gene>
<evidence type="ECO:0008006" key="4">
    <source>
        <dbReference type="Google" id="ProtNLM"/>
    </source>
</evidence>
<dbReference type="AlphaFoldDB" id="A0A919IZ01"/>